<dbReference type="AlphaFoldDB" id="A0A1H3YRL4"/>
<dbReference type="InterPro" id="IPR001608">
    <property type="entry name" value="Ala_racemase_N"/>
</dbReference>
<evidence type="ECO:0000256" key="3">
    <source>
        <dbReference type="ARBA" id="ARBA00023235"/>
    </source>
</evidence>
<proteinExistence type="inferred from homology"/>
<comment type="catalytic activity">
    <reaction evidence="4">
        <text>L-alanine = D-alanine</text>
        <dbReference type="Rhea" id="RHEA:20249"/>
        <dbReference type="ChEBI" id="CHEBI:57416"/>
        <dbReference type="ChEBI" id="CHEBI:57972"/>
        <dbReference type="EC" id="5.1.1.1"/>
    </reaction>
</comment>
<keyword evidence="9" id="KW-1185">Reference proteome</keyword>
<dbReference type="GO" id="GO:0008784">
    <property type="term" value="F:alanine racemase activity"/>
    <property type="evidence" value="ECO:0007669"/>
    <property type="project" value="UniProtKB-UniRule"/>
</dbReference>
<dbReference type="Proteomes" id="UP000199288">
    <property type="component" value="Unassembled WGS sequence"/>
</dbReference>
<dbReference type="GO" id="GO:0030632">
    <property type="term" value="P:D-alanine biosynthetic process"/>
    <property type="evidence" value="ECO:0007669"/>
    <property type="project" value="UniProtKB-UniRule"/>
</dbReference>
<comment type="cofactor">
    <cofactor evidence="1 4 5">
        <name>pyridoxal 5'-phosphate</name>
        <dbReference type="ChEBI" id="CHEBI:597326"/>
    </cofactor>
</comment>
<dbReference type="PANTHER" id="PTHR30511:SF0">
    <property type="entry name" value="ALANINE RACEMASE, CATABOLIC-RELATED"/>
    <property type="match status" value="1"/>
</dbReference>
<evidence type="ECO:0000256" key="1">
    <source>
        <dbReference type="ARBA" id="ARBA00001933"/>
    </source>
</evidence>
<dbReference type="InterPro" id="IPR009006">
    <property type="entry name" value="Ala_racemase/Decarboxylase_C"/>
</dbReference>
<evidence type="ECO:0000256" key="5">
    <source>
        <dbReference type="PIRSR" id="PIRSR600821-50"/>
    </source>
</evidence>
<comment type="pathway">
    <text evidence="4">Amino-acid biosynthesis; D-alanine biosynthesis; D-alanine from L-alanine: step 1/1.</text>
</comment>
<evidence type="ECO:0000256" key="2">
    <source>
        <dbReference type="ARBA" id="ARBA00022898"/>
    </source>
</evidence>
<feature type="active site" description="Proton acceptor; specific for L-alanine" evidence="4">
    <location>
        <position position="274"/>
    </location>
</feature>
<dbReference type="CDD" id="cd00430">
    <property type="entry name" value="PLPDE_III_AR"/>
    <property type="match status" value="1"/>
</dbReference>
<dbReference type="Pfam" id="PF01168">
    <property type="entry name" value="Ala_racemase_N"/>
    <property type="match status" value="1"/>
</dbReference>
<reference evidence="9" key="1">
    <citation type="submission" date="2016-10" db="EMBL/GenBank/DDBJ databases">
        <authorList>
            <person name="Varghese N."/>
            <person name="Submissions S."/>
        </authorList>
    </citation>
    <scope>NUCLEOTIDE SEQUENCE [LARGE SCALE GENOMIC DNA]</scope>
    <source>
        <strain evidence="9">KPR-1</strain>
    </source>
</reference>
<comment type="function">
    <text evidence="4">Catalyzes the interconversion of L-alanine and D-alanine. May also act on other amino acids.</text>
</comment>
<dbReference type="SUPFAM" id="SSF50621">
    <property type="entry name" value="Alanine racemase C-terminal domain-like"/>
    <property type="match status" value="1"/>
</dbReference>
<feature type="active site" description="Proton acceptor; specific for D-alanine" evidence="4">
    <location>
        <position position="34"/>
    </location>
</feature>
<feature type="domain" description="Alanine racemase C-terminal" evidence="7">
    <location>
        <begin position="253"/>
        <end position="377"/>
    </location>
</feature>
<dbReference type="Pfam" id="PF00842">
    <property type="entry name" value="Ala_racemase_C"/>
    <property type="match status" value="1"/>
</dbReference>
<dbReference type="PANTHER" id="PTHR30511">
    <property type="entry name" value="ALANINE RACEMASE"/>
    <property type="match status" value="1"/>
</dbReference>
<dbReference type="Gene3D" id="3.20.20.10">
    <property type="entry name" value="Alanine racemase"/>
    <property type="match status" value="1"/>
</dbReference>
<gene>
    <name evidence="8" type="ORF">SAMN02910418_00963</name>
</gene>
<keyword evidence="2 4" id="KW-0663">Pyridoxal phosphate</keyword>
<dbReference type="Gene3D" id="2.40.37.10">
    <property type="entry name" value="Lyase, Ornithine Decarboxylase, Chain A, domain 1"/>
    <property type="match status" value="1"/>
</dbReference>
<accession>A0A1H3YRL4</accession>
<organism evidence="8 9">
    <name type="scientific">Bowdeniella nasicola</name>
    <dbReference type="NCBI Taxonomy" id="208480"/>
    <lineage>
        <taxon>Bacteria</taxon>
        <taxon>Bacillati</taxon>
        <taxon>Actinomycetota</taxon>
        <taxon>Actinomycetes</taxon>
        <taxon>Actinomycetales</taxon>
        <taxon>Actinomycetaceae</taxon>
        <taxon>Bowdeniella</taxon>
    </lineage>
</organism>
<dbReference type="InterPro" id="IPR011079">
    <property type="entry name" value="Ala_racemase_C"/>
</dbReference>
<dbReference type="UniPathway" id="UPA00042">
    <property type="reaction ID" value="UER00497"/>
</dbReference>
<evidence type="ECO:0000256" key="4">
    <source>
        <dbReference type="HAMAP-Rule" id="MF_01201"/>
    </source>
</evidence>
<sequence>MSYPSRAIIDHAALAHNYGVIAGRTAAEVMPIVKADAYGHGLVPCVATLHRAGAAIVGVAQLSEALELAAALDGAGPTIFTWLYSPHQRAELRAAIRAGLHFSVPDHWALAAISQARADLAAEAAGGADALPPVAVHLKVDTGMGRGGVLAEDAPALIAAALDTAGIDVVGIWSHLARADDDAATTARQEATFERVLAEARAAGVTIDYAHLAAAGGALWHPATHHTHVRPGIALYGIMPDDSDPAAAKLRPVMRLEADLTMVKRVPAGTPVSYGHTQTVAATTLGIVPLGYADGMDRHASSRARVRVGAREACVVGRICMDQFIIDLGPDSPAEPGDAAIVWGPGGPSVSDWARAAGTIGYEMVARLGPRVPRIHINEDKP</sequence>
<comment type="similarity">
    <text evidence="4">Belongs to the alanine racemase family.</text>
</comment>
<feature type="binding site" evidence="4 6">
    <location>
        <position position="321"/>
    </location>
    <ligand>
        <name>substrate</name>
    </ligand>
</feature>
<dbReference type="OrthoDB" id="9813814at2"/>
<dbReference type="InterPro" id="IPR029066">
    <property type="entry name" value="PLP-binding_barrel"/>
</dbReference>
<feature type="modified residue" description="N6-(pyridoxal phosphate)lysine" evidence="4 5">
    <location>
        <position position="34"/>
    </location>
</feature>
<dbReference type="SUPFAM" id="SSF51419">
    <property type="entry name" value="PLP-binding barrel"/>
    <property type="match status" value="1"/>
</dbReference>
<protein>
    <recommendedName>
        <fullName evidence="4">Alanine racemase</fullName>
        <ecNumber evidence="4">5.1.1.1</ecNumber>
    </recommendedName>
</protein>
<dbReference type="HAMAP" id="MF_01201">
    <property type="entry name" value="Ala_racemase"/>
    <property type="match status" value="1"/>
</dbReference>
<evidence type="ECO:0000256" key="6">
    <source>
        <dbReference type="PIRSR" id="PIRSR600821-52"/>
    </source>
</evidence>
<dbReference type="NCBIfam" id="TIGR00492">
    <property type="entry name" value="alr"/>
    <property type="match status" value="1"/>
</dbReference>
<dbReference type="RefSeq" id="WP_092562923.1">
    <property type="nucleotide sequence ID" value="NZ_FNQV01000005.1"/>
</dbReference>
<dbReference type="GO" id="GO:0005829">
    <property type="term" value="C:cytosol"/>
    <property type="evidence" value="ECO:0007669"/>
    <property type="project" value="TreeGrafter"/>
</dbReference>
<dbReference type="SMART" id="SM01005">
    <property type="entry name" value="Ala_racemase_C"/>
    <property type="match status" value="1"/>
</dbReference>
<dbReference type="EC" id="5.1.1.1" evidence="4"/>
<evidence type="ECO:0000259" key="7">
    <source>
        <dbReference type="SMART" id="SM01005"/>
    </source>
</evidence>
<keyword evidence="3 4" id="KW-0413">Isomerase</keyword>
<dbReference type="PRINTS" id="PR00992">
    <property type="entry name" value="ALARACEMASE"/>
</dbReference>
<feature type="binding site" evidence="4 6">
    <location>
        <position position="146"/>
    </location>
    <ligand>
        <name>substrate</name>
    </ligand>
</feature>
<dbReference type="GO" id="GO:0030170">
    <property type="term" value="F:pyridoxal phosphate binding"/>
    <property type="evidence" value="ECO:0007669"/>
    <property type="project" value="UniProtKB-UniRule"/>
</dbReference>
<dbReference type="InterPro" id="IPR000821">
    <property type="entry name" value="Ala_racemase"/>
</dbReference>
<name>A0A1H3YRL4_9ACTO</name>
<evidence type="ECO:0000313" key="8">
    <source>
        <dbReference type="EMBL" id="SEA13728.1"/>
    </source>
</evidence>
<dbReference type="EMBL" id="FNQV01000005">
    <property type="protein sequence ID" value="SEA13728.1"/>
    <property type="molecule type" value="Genomic_DNA"/>
</dbReference>
<dbReference type="GO" id="GO:0009252">
    <property type="term" value="P:peptidoglycan biosynthetic process"/>
    <property type="evidence" value="ECO:0007669"/>
    <property type="project" value="TreeGrafter"/>
</dbReference>
<evidence type="ECO:0000313" key="9">
    <source>
        <dbReference type="Proteomes" id="UP000199288"/>
    </source>
</evidence>